<reference evidence="3 4" key="1">
    <citation type="submission" date="2015-04" db="EMBL/GenBank/DDBJ databases">
        <authorList>
            <person name="Heijne W.H."/>
            <person name="Fedorova N.D."/>
            <person name="Nierman W.C."/>
            <person name="Vollebregt A.W."/>
            <person name="Zhao Z."/>
            <person name="Wu L."/>
            <person name="Kumar M."/>
            <person name="Stam H."/>
            <person name="van den Berg M.A."/>
            <person name="Pel H.J."/>
        </authorList>
    </citation>
    <scope>NUCLEOTIDE SEQUENCE [LARGE SCALE GENOMIC DNA]</scope>
    <source>
        <strain evidence="3 4">CBS 393.64</strain>
    </source>
</reference>
<sequence>MPGHLVTLRLPNSSHQLARIQSRPPKPGRRKTIIRRRRWGEAEKEWLVALRMENRHLPLEEFRQRYCPERSLPSIRKVLKAEKVRAIYWAFPINETKKKINVILKAPDLRLAKRTGDSSPYKRKLQSRNVDENTCNSFNDNENDTGPDEDISDAGRGIPNKKTRTELTRRPETPRQVTGRDAHIQSTNSVSPVAPMPLPALPTNSRHSTSPVVSPSSVTATAPNGVRGHHSLSPLRAERPSGTTSQIVTPTGTGMVNGTTNGNIGAGAGSADSAANEREETLELVEGLATLLYQLGSQLAEQEKARADTAVAEVNRYKEENDRQRTRLEEETKMLKDEIDRLKQDLRDAW</sequence>
<name>A0A0F4YPI4_RASE3</name>
<dbReference type="RefSeq" id="XP_013326632.1">
    <property type="nucleotide sequence ID" value="XM_013471178.1"/>
</dbReference>
<evidence type="ECO:0000256" key="1">
    <source>
        <dbReference type="SAM" id="Coils"/>
    </source>
</evidence>
<evidence type="ECO:0000313" key="3">
    <source>
        <dbReference type="EMBL" id="KKA20020.1"/>
    </source>
</evidence>
<proteinExistence type="predicted"/>
<feature type="coiled-coil region" evidence="1">
    <location>
        <begin position="300"/>
        <end position="345"/>
    </location>
</feature>
<feature type="compositionally biased region" description="Basic and acidic residues" evidence="2">
    <location>
        <begin position="163"/>
        <end position="183"/>
    </location>
</feature>
<dbReference type="GeneID" id="25318283"/>
<feature type="compositionally biased region" description="Acidic residues" evidence="2">
    <location>
        <begin position="141"/>
        <end position="152"/>
    </location>
</feature>
<feature type="compositionally biased region" description="Low complexity" evidence="2">
    <location>
        <begin position="208"/>
        <end position="223"/>
    </location>
</feature>
<protein>
    <submittedName>
        <fullName evidence="3">Uncharacterized protein</fullName>
    </submittedName>
</protein>
<dbReference type="AlphaFoldDB" id="A0A0F4YPI4"/>
<comment type="caution">
    <text evidence="3">The sequence shown here is derived from an EMBL/GenBank/DDBJ whole genome shotgun (WGS) entry which is preliminary data.</text>
</comment>
<feature type="region of interest" description="Disordered" evidence="2">
    <location>
        <begin position="113"/>
        <end position="256"/>
    </location>
</feature>
<dbReference type="EMBL" id="LASV01000297">
    <property type="protein sequence ID" value="KKA20020.1"/>
    <property type="molecule type" value="Genomic_DNA"/>
</dbReference>
<organism evidence="3 4">
    <name type="scientific">Rasamsonia emersonii (strain ATCC 16479 / CBS 393.64 / IMI 116815)</name>
    <dbReference type="NCBI Taxonomy" id="1408163"/>
    <lineage>
        <taxon>Eukaryota</taxon>
        <taxon>Fungi</taxon>
        <taxon>Dikarya</taxon>
        <taxon>Ascomycota</taxon>
        <taxon>Pezizomycotina</taxon>
        <taxon>Eurotiomycetes</taxon>
        <taxon>Eurotiomycetidae</taxon>
        <taxon>Eurotiales</taxon>
        <taxon>Trichocomaceae</taxon>
        <taxon>Rasamsonia</taxon>
    </lineage>
</organism>
<keyword evidence="4" id="KW-1185">Reference proteome</keyword>
<gene>
    <name evidence="3" type="ORF">T310_5963</name>
</gene>
<accession>A0A0F4YPI4</accession>
<evidence type="ECO:0000256" key="2">
    <source>
        <dbReference type="SAM" id="MobiDB-lite"/>
    </source>
</evidence>
<keyword evidence="1" id="KW-0175">Coiled coil</keyword>
<evidence type="ECO:0000313" key="4">
    <source>
        <dbReference type="Proteomes" id="UP000053958"/>
    </source>
</evidence>
<dbReference type="Proteomes" id="UP000053958">
    <property type="component" value="Unassembled WGS sequence"/>
</dbReference>